<gene>
    <name evidence="2" type="ORF">ES676_05675</name>
</gene>
<dbReference type="EMBL" id="VSKM01000005">
    <property type="protein sequence ID" value="TYB75937.1"/>
    <property type="molecule type" value="Genomic_DNA"/>
</dbReference>
<keyword evidence="1" id="KW-0472">Membrane</keyword>
<keyword evidence="1" id="KW-1133">Transmembrane helix</keyword>
<feature type="transmembrane region" description="Helical" evidence="1">
    <location>
        <begin position="6"/>
        <end position="26"/>
    </location>
</feature>
<keyword evidence="1" id="KW-0812">Transmembrane</keyword>
<sequence>MPKISLSIILTFLFIGFIVTPTFIVAMDKTADVSSFYSITEEEEQNSVSKNIEVVQNSQNNEFLVIHLTKDKADILYRFKNYSKPNLNIISPPPEYL</sequence>
<evidence type="ECO:0000313" key="3">
    <source>
        <dbReference type="Proteomes" id="UP000323324"/>
    </source>
</evidence>
<comment type="caution">
    <text evidence="2">The sequence shown here is derived from an EMBL/GenBank/DDBJ whole genome shotgun (WGS) entry which is preliminary data.</text>
</comment>
<protein>
    <submittedName>
        <fullName evidence="2">Uncharacterized protein</fullName>
    </submittedName>
</protein>
<evidence type="ECO:0000256" key="1">
    <source>
        <dbReference type="SAM" id="Phobius"/>
    </source>
</evidence>
<keyword evidence="3" id="KW-1185">Reference proteome</keyword>
<organism evidence="2 3">
    <name type="scientific">Bizionia saleffrena</name>
    <dbReference type="NCBI Taxonomy" id="291189"/>
    <lineage>
        <taxon>Bacteria</taxon>
        <taxon>Pseudomonadati</taxon>
        <taxon>Bacteroidota</taxon>
        <taxon>Flavobacteriia</taxon>
        <taxon>Flavobacteriales</taxon>
        <taxon>Flavobacteriaceae</taxon>
        <taxon>Bizionia</taxon>
    </lineage>
</organism>
<accession>A0A8H2LH99</accession>
<dbReference type="RefSeq" id="WP_148369231.1">
    <property type="nucleotide sequence ID" value="NZ_VSKM01000005.1"/>
</dbReference>
<dbReference type="Proteomes" id="UP000323324">
    <property type="component" value="Unassembled WGS sequence"/>
</dbReference>
<reference evidence="2 3" key="1">
    <citation type="submission" date="2019-08" db="EMBL/GenBank/DDBJ databases">
        <title>Genomes of Antarctic Bizionia species.</title>
        <authorList>
            <person name="Bowman J.P."/>
        </authorList>
    </citation>
    <scope>NUCLEOTIDE SEQUENCE [LARGE SCALE GENOMIC DNA]</scope>
    <source>
        <strain evidence="2 3">HFD</strain>
    </source>
</reference>
<evidence type="ECO:0000313" key="2">
    <source>
        <dbReference type="EMBL" id="TYB75937.1"/>
    </source>
</evidence>
<proteinExistence type="predicted"/>
<dbReference type="AlphaFoldDB" id="A0A8H2LH99"/>
<name>A0A8H2LH99_9FLAO</name>